<accession>A0ABV8NLR7</accession>
<dbReference type="SUPFAM" id="SSF50475">
    <property type="entry name" value="FMN-binding split barrel"/>
    <property type="match status" value="1"/>
</dbReference>
<keyword evidence="2" id="KW-1185">Reference proteome</keyword>
<dbReference type="PANTHER" id="PTHR42815:SF2">
    <property type="entry name" value="FAD-BINDING, PUTATIVE (AFU_ORTHOLOGUE AFUA_6G07600)-RELATED"/>
    <property type="match status" value="1"/>
</dbReference>
<dbReference type="Gene3D" id="2.30.110.10">
    <property type="entry name" value="Electron Transport, Fmn-binding Protein, Chain A"/>
    <property type="match status" value="2"/>
</dbReference>
<proteinExistence type="predicted"/>
<dbReference type="EMBL" id="JBHSBY010000035">
    <property type="protein sequence ID" value="MFC4196602.1"/>
    <property type="molecule type" value="Genomic_DNA"/>
</dbReference>
<name>A0ABV8NLR7_9SPHI</name>
<dbReference type="Proteomes" id="UP001595792">
    <property type="component" value="Unassembled WGS sequence"/>
</dbReference>
<gene>
    <name evidence="1" type="ORF">ACFOUY_07825</name>
</gene>
<protein>
    <submittedName>
        <fullName evidence="1">Pyridoxamine 5'-phosphate oxidase family protein</fullName>
    </submittedName>
</protein>
<sequence>MSGTIFHEGELYVQRITGEDLTAQRNCSMVQEVLNTGMEMYIKDISTFFVSSKDSSGNLWASIISGKKAFLTISNHTNLILDTNMLLSDPGDVFWKNITLDTNIGMLFIDLQTRRRLRINGKTTVAGNIINIAIEQCFPNCPKYIQRRQILSSASNNAGLGESLIEWIKNADTCFVASASSKSEMDVSHRGGHSGFILFESENVLIVPDYTGNSMFNTLGNFFVNPAAGMLFIDFSNGNTLQLSGTAELHLQNDENPFVDKATRYWKFYISRKILKNSVPGFSANFIDFSPFNP</sequence>
<dbReference type="RefSeq" id="WP_378959935.1">
    <property type="nucleotide sequence ID" value="NZ_JBHRXC010000001.1"/>
</dbReference>
<dbReference type="InterPro" id="IPR012349">
    <property type="entry name" value="Split_barrel_FMN-bd"/>
</dbReference>
<organism evidence="1 2">
    <name type="scientific">Pedobacter jamesrossensis</name>
    <dbReference type="NCBI Taxonomy" id="1908238"/>
    <lineage>
        <taxon>Bacteria</taxon>
        <taxon>Pseudomonadati</taxon>
        <taxon>Bacteroidota</taxon>
        <taxon>Sphingobacteriia</taxon>
        <taxon>Sphingobacteriales</taxon>
        <taxon>Sphingobacteriaceae</taxon>
        <taxon>Pedobacter</taxon>
    </lineage>
</organism>
<comment type="caution">
    <text evidence="1">The sequence shown here is derived from an EMBL/GenBank/DDBJ whole genome shotgun (WGS) entry which is preliminary data.</text>
</comment>
<reference evidence="2" key="1">
    <citation type="journal article" date="2019" name="Int. J. Syst. Evol. Microbiol.">
        <title>The Global Catalogue of Microorganisms (GCM) 10K type strain sequencing project: providing services to taxonomists for standard genome sequencing and annotation.</title>
        <authorList>
            <consortium name="The Broad Institute Genomics Platform"/>
            <consortium name="The Broad Institute Genome Sequencing Center for Infectious Disease"/>
            <person name="Wu L."/>
            <person name="Ma J."/>
        </authorList>
    </citation>
    <scope>NUCLEOTIDE SEQUENCE [LARGE SCALE GENOMIC DNA]</scope>
    <source>
        <strain evidence="2">CCM 8689</strain>
    </source>
</reference>
<evidence type="ECO:0000313" key="2">
    <source>
        <dbReference type="Proteomes" id="UP001595792"/>
    </source>
</evidence>
<dbReference type="PANTHER" id="PTHR42815">
    <property type="entry name" value="FAD-BINDING, PUTATIVE (AFU_ORTHOLOGUE AFUA_6G07600)-RELATED"/>
    <property type="match status" value="1"/>
</dbReference>
<evidence type="ECO:0000313" key="1">
    <source>
        <dbReference type="EMBL" id="MFC4196602.1"/>
    </source>
</evidence>